<dbReference type="Proteomes" id="UP000255389">
    <property type="component" value="Unassembled WGS sequence"/>
</dbReference>
<dbReference type="RefSeq" id="WP_064868475.1">
    <property type="nucleotide sequence ID" value="NZ_CP060410.1"/>
</dbReference>
<evidence type="ECO:0000313" key="1">
    <source>
        <dbReference type="EMBL" id="STZ74121.1"/>
    </source>
</evidence>
<dbReference type="Gene3D" id="2.30.110.10">
    <property type="entry name" value="Electron Transport, Fmn-binding Protein, Chain A"/>
    <property type="match status" value="1"/>
</dbReference>
<gene>
    <name evidence="1" type="ORF">NCTC1542_01670</name>
</gene>
<protein>
    <submittedName>
        <fullName evidence="1">Protein of uncharacterized function (DUF385)</fullName>
    </submittedName>
</protein>
<accession>A0A378UCD3</accession>
<proteinExistence type="predicted"/>
<organism evidence="1 2">
    <name type="scientific">Mycolicibacterium fortuitum</name>
    <name type="common">Mycobacterium fortuitum</name>
    <dbReference type="NCBI Taxonomy" id="1766"/>
    <lineage>
        <taxon>Bacteria</taxon>
        <taxon>Bacillati</taxon>
        <taxon>Actinomycetota</taxon>
        <taxon>Actinomycetes</taxon>
        <taxon>Mycobacteriales</taxon>
        <taxon>Mycobacteriaceae</taxon>
        <taxon>Mycolicibacterium</taxon>
    </lineage>
</organism>
<dbReference type="AlphaFoldDB" id="A0A378UCD3"/>
<reference evidence="1 2" key="1">
    <citation type="submission" date="2018-06" db="EMBL/GenBank/DDBJ databases">
        <authorList>
            <consortium name="Pathogen Informatics"/>
            <person name="Doyle S."/>
        </authorList>
    </citation>
    <scope>NUCLEOTIDE SEQUENCE [LARGE SCALE GENOMIC DNA]</scope>
    <source>
        <strain evidence="1 2">NCTC1542</strain>
    </source>
</reference>
<dbReference type="InterPro" id="IPR012349">
    <property type="entry name" value="Split_barrel_FMN-bd"/>
</dbReference>
<sequence length="119" mass="12842">MARGGVFNSPVARWLNAAAVGLTRVPVLSRLVGHGVVVIGYTGRRSGQWFETPVSVKRDGDKVTINVMAPDNKNWWRNFLGEGGPLTLRNLDGRARTGHAVAHRDGRGKVAVTVQLDAS</sequence>
<name>A0A378UCD3_MYCFO</name>
<dbReference type="EMBL" id="UGQY01000001">
    <property type="protein sequence ID" value="STZ74121.1"/>
    <property type="molecule type" value="Genomic_DNA"/>
</dbReference>
<evidence type="ECO:0000313" key="2">
    <source>
        <dbReference type="Proteomes" id="UP000255389"/>
    </source>
</evidence>